<dbReference type="EMBL" id="JADBEC010000003">
    <property type="protein sequence ID" value="MBE1509386.1"/>
    <property type="molecule type" value="Genomic_DNA"/>
</dbReference>
<dbReference type="PANTHER" id="PTHR43800:SF1">
    <property type="entry name" value="PEPTIDYL-LYSINE N-ACETYLTRANSFERASE YJAB"/>
    <property type="match status" value="1"/>
</dbReference>
<dbReference type="PANTHER" id="PTHR43800">
    <property type="entry name" value="PEPTIDYL-LYSINE N-ACETYLTRANSFERASE YJAB"/>
    <property type="match status" value="1"/>
</dbReference>
<keyword evidence="2" id="KW-0012">Acyltransferase</keyword>
<evidence type="ECO:0000313" key="6">
    <source>
        <dbReference type="Proteomes" id="UP000620262"/>
    </source>
</evidence>
<name>A0ABR9J1M4_RHIVS</name>
<dbReference type="InterPro" id="IPR016181">
    <property type="entry name" value="Acyl_CoA_acyltransferase"/>
</dbReference>
<dbReference type="Pfam" id="PF00583">
    <property type="entry name" value="Acetyltransf_1"/>
    <property type="match status" value="1"/>
</dbReference>
<keyword evidence="1" id="KW-0808">Transferase</keyword>
<dbReference type="Gene3D" id="3.40.630.30">
    <property type="match status" value="1"/>
</dbReference>
<sequence>MSTAEKSNQSNPELPMGYSPVPRGKLANAVTCLEMTSRPQLREASNSAGLSLERMRTPDLQTYRQLFRAIGEDWLWVSRLVMADEALKATIGDPLVEIYVLLSDGRQAGMLELDFRQPGQCELVFFGVGKSAIGTGAGRYLMNHALSIAWAHPIERLWVHTCHFDHPNALPFYRRSGFRPYAFMIEVTDDPRLTGVLPRSAAPHVPILE</sequence>
<evidence type="ECO:0000256" key="2">
    <source>
        <dbReference type="ARBA" id="ARBA00023315"/>
    </source>
</evidence>
<accession>A0ABR9J1M4</accession>
<dbReference type="Proteomes" id="UP000620262">
    <property type="component" value="Unassembled WGS sequence"/>
</dbReference>
<feature type="domain" description="N-acetyltransferase" evidence="4">
    <location>
        <begin position="50"/>
        <end position="203"/>
    </location>
</feature>
<evidence type="ECO:0000259" key="4">
    <source>
        <dbReference type="PROSITE" id="PS51186"/>
    </source>
</evidence>
<comment type="caution">
    <text evidence="5">The sequence shown here is derived from an EMBL/GenBank/DDBJ whole genome shotgun (WGS) entry which is preliminary data.</text>
</comment>
<dbReference type="PROSITE" id="PS51186">
    <property type="entry name" value="GNAT"/>
    <property type="match status" value="1"/>
</dbReference>
<dbReference type="RefSeq" id="WP_192732985.1">
    <property type="nucleotide sequence ID" value="NZ_BAAAVL010000008.1"/>
</dbReference>
<evidence type="ECO:0000256" key="1">
    <source>
        <dbReference type="ARBA" id="ARBA00022679"/>
    </source>
</evidence>
<organism evidence="5 6">
    <name type="scientific">Rhizobium viscosum</name>
    <name type="common">Arthrobacter viscosus</name>
    <dbReference type="NCBI Taxonomy" id="1673"/>
    <lineage>
        <taxon>Bacteria</taxon>
        <taxon>Pseudomonadati</taxon>
        <taxon>Pseudomonadota</taxon>
        <taxon>Alphaproteobacteria</taxon>
        <taxon>Hyphomicrobiales</taxon>
        <taxon>Rhizobiaceae</taxon>
        <taxon>Rhizobium/Agrobacterium group</taxon>
        <taxon>Rhizobium</taxon>
    </lineage>
</organism>
<dbReference type="InterPro" id="IPR000182">
    <property type="entry name" value="GNAT_dom"/>
</dbReference>
<reference evidence="5 6" key="1">
    <citation type="submission" date="2020-10" db="EMBL/GenBank/DDBJ databases">
        <title>Sequencing the genomes of 1000 actinobacteria strains.</title>
        <authorList>
            <person name="Klenk H.-P."/>
        </authorList>
    </citation>
    <scope>NUCLEOTIDE SEQUENCE [LARGE SCALE GENOMIC DNA]</scope>
    <source>
        <strain evidence="5 6">DSM 7307</strain>
    </source>
</reference>
<keyword evidence="6" id="KW-1185">Reference proteome</keyword>
<feature type="region of interest" description="Disordered" evidence="3">
    <location>
        <begin position="1"/>
        <end position="22"/>
    </location>
</feature>
<evidence type="ECO:0000256" key="3">
    <source>
        <dbReference type="SAM" id="MobiDB-lite"/>
    </source>
</evidence>
<dbReference type="CDD" id="cd04301">
    <property type="entry name" value="NAT_SF"/>
    <property type="match status" value="1"/>
</dbReference>
<gene>
    <name evidence="5" type="ORF">H4W29_006633</name>
</gene>
<dbReference type="SUPFAM" id="SSF55729">
    <property type="entry name" value="Acyl-CoA N-acyltransferases (Nat)"/>
    <property type="match status" value="1"/>
</dbReference>
<proteinExistence type="predicted"/>
<protein>
    <submittedName>
        <fullName evidence="5">GNAT superfamily N-acetyltransferase</fullName>
    </submittedName>
</protein>
<evidence type="ECO:0000313" key="5">
    <source>
        <dbReference type="EMBL" id="MBE1509386.1"/>
    </source>
</evidence>
<feature type="compositionally biased region" description="Polar residues" evidence="3">
    <location>
        <begin position="1"/>
        <end position="12"/>
    </location>
</feature>